<name>A0A916XIQ2_9HYPH</name>
<evidence type="ECO:0000256" key="2">
    <source>
        <dbReference type="SAM" id="Coils"/>
    </source>
</evidence>
<accession>A0A916XIQ2</accession>
<evidence type="ECO:0000256" key="3">
    <source>
        <dbReference type="SAM" id="MobiDB-lite"/>
    </source>
</evidence>
<dbReference type="Proteomes" id="UP000637002">
    <property type="component" value="Unassembled WGS sequence"/>
</dbReference>
<dbReference type="Pfam" id="PF04012">
    <property type="entry name" value="PspA_IM30"/>
    <property type="match status" value="1"/>
</dbReference>
<organism evidence="4 5">
    <name type="scientific">Chelatococcus reniformis</name>
    <dbReference type="NCBI Taxonomy" id="1494448"/>
    <lineage>
        <taxon>Bacteria</taxon>
        <taxon>Pseudomonadati</taxon>
        <taxon>Pseudomonadota</taxon>
        <taxon>Alphaproteobacteria</taxon>
        <taxon>Hyphomicrobiales</taxon>
        <taxon>Chelatococcaceae</taxon>
        <taxon>Chelatococcus</taxon>
    </lineage>
</organism>
<dbReference type="AlphaFoldDB" id="A0A916XIQ2"/>
<protein>
    <submittedName>
        <fullName evidence="4">Phage shock protein A</fullName>
    </submittedName>
</protein>
<gene>
    <name evidence="4" type="ORF">GCM10010994_36710</name>
</gene>
<keyword evidence="5" id="KW-1185">Reference proteome</keyword>
<keyword evidence="2" id="KW-0175">Coiled coil</keyword>
<dbReference type="EMBL" id="BMGG01000006">
    <property type="protein sequence ID" value="GGC74916.1"/>
    <property type="molecule type" value="Genomic_DNA"/>
</dbReference>
<dbReference type="InterPro" id="IPR007157">
    <property type="entry name" value="PspA_VIPP1"/>
</dbReference>
<reference evidence="4" key="1">
    <citation type="journal article" date="2014" name="Int. J. Syst. Evol. Microbiol.">
        <title>Complete genome sequence of Corynebacterium casei LMG S-19264T (=DSM 44701T), isolated from a smear-ripened cheese.</title>
        <authorList>
            <consortium name="US DOE Joint Genome Institute (JGI-PGF)"/>
            <person name="Walter F."/>
            <person name="Albersmeier A."/>
            <person name="Kalinowski J."/>
            <person name="Ruckert C."/>
        </authorList>
    </citation>
    <scope>NUCLEOTIDE SEQUENCE</scope>
    <source>
        <strain evidence="4">CGMCC 1.12919</strain>
    </source>
</reference>
<dbReference type="RefSeq" id="WP_188610622.1">
    <property type="nucleotide sequence ID" value="NZ_BMGG01000006.1"/>
</dbReference>
<dbReference type="PANTHER" id="PTHR31088:SF9">
    <property type="entry name" value="PHAGE SHOCK PROTEIN A"/>
    <property type="match status" value="1"/>
</dbReference>
<proteinExistence type="inferred from homology"/>
<feature type="compositionally biased region" description="Low complexity" evidence="3">
    <location>
        <begin position="231"/>
        <end position="247"/>
    </location>
</feature>
<comment type="caution">
    <text evidence="4">The sequence shown here is derived from an EMBL/GenBank/DDBJ whole genome shotgun (WGS) entry which is preliminary data.</text>
</comment>
<dbReference type="PANTHER" id="PTHR31088">
    <property type="entry name" value="MEMBRANE-ASSOCIATED PROTEIN VIPP1, CHLOROPLASTIC"/>
    <property type="match status" value="1"/>
</dbReference>
<comment type="similarity">
    <text evidence="1">Belongs to the PspA/Vipp/IM30 family.</text>
</comment>
<evidence type="ECO:0000256" key="1">
    <source>
        <dbReference type="ARBA" id="ARBA00043985"/>
    </source>
</evidence>
<sequence length="256" mass="27363">MSVWGRLFTAVRGSVNETAETIADSQTMRILDQQLRDAETALLKAQTDLAGLMGKAKLARDKVGDLQQKHGRDMAVLERAVEQGHDQLAQELADRIALLEGEIEREGGVLEALSRKEAELREAVVRIRQKIQAMKREIDTVKVTESVQKAQEAIVSHGAGAVSTLNNAAASLQRLKEKQAARAAQFDAANQLEEIQTGGDLDRRLADAGLLQGPGSGASVLARLKARSANPALGAPPATAALPMPSARVPEQDPST</sequence>
<feature type="region of interest" description="Disordered" evidence="3">
    <location>
        <begin position="231"/>
        <end position="256"/>
    </location>
</feature>
<evidence type="ECO:0000313" key="5">
    <source>
        <dbReference type="Proteomes" id="UP000637002"/>
    </source>
</evidence>
<evidence type="ECO:0000313" key="4">
    <source>
        <dbReference type="EMBL" id="GGC74916.1"/>
    </source>
</evidence>
<reference evidence="4" key="2">
    <citation type="submission" date="2020-09" db="EMBL/GenBank/DDBJ databases">
        <authorList>
            <person name="Sun Q."/>
            <person name="Zhou Y."/>
        </authorList>
    </citation>
    <scope>NUCLEOTIDE SEQUENCE</scope>
    <source>
        <strain evidence="4">CGMCC 1.12919</strain>
    </source>
</reference>
<feature type="coiled-coil region" evidence="2">
    <location>
        <begin position="110"/>
        <end position="137"/>
    </location>
</feature>